<feature type="coiled-coil region" evidence="1">
    <location>
        <begin position="158"/>
        <end position="289"/>
    </location>
</feature>
<proteinExistence type="predicted"/>
<evidence type="ECO:0000256" key="1">
    <source>
        <dbReference type="SAM" id="Coils"/>
    </source>
</evidence>
<name>A0A6M3KZB8_9ZZZZ</name>
<dbReference type="EMBL" id="MT142716">
    <property type="protein sequence ID" value="QJA87567.1"/>
    <property type="molecule type" value="Genomic_DNA"/>
</dbReference>
<evidence type="ECO:0000313" key="3">
    <source>
        <dbReference type="EMBL" id="QJA87567.1"/>
    </source>
</evidence>
<dbReference type="AlphaFoldDB" id="A0A6M3KZB8"/>
<sequence>MEVVKYDITDAKIAEMESIYMSLAITDLEDKEQFDAVHSARMTVKGKRVEVEKRRKELKADALAYGKLVDTEAKRITGKLEPIENHLDREERKVTDEQKRIKEIADRLEREMIDRRMESLSSFGDNRPFFEVAAMDDGTFEMILAAAHAKYEAEKKRLADEEVARKAESERLERVRLEQEAEAARLAEVQLKIDEQERKWREELTEANRIERESIEAERRKIAEANAKIEAEKKALEDDKRKEQERKDREIFEAQAKENAWIAAEGAAAEKAQREAREAKEKAEKEVFEKARADALEPDKHRLVRYGKALMDVPRPELKDKEAKEILVYATGAVYQILKNIAKQAEELK</sequence>
<dbReference type="EMBL" id="MT142184">
    <property type="protein sequence ID" value="QJA75764.1"/>
    <property type="molecule type" value="Genomic_DNA"/>
</dbReference>
<organism evidence="3">
    <name type="scientific">viral metagenome</name>
    <dbReference type="NCBI Taxonomy" id="1070528"/>
    <lineage>
        <taxon>unclassified sequences</taxon>
        <taxon>metagenomes</taxon>
        <taxon>organismal metagenomes</taxon>
    </lineage>
</organism>
<gene>
    <name evidence="2" type="ORF">MM415A01711_0006</name>
    <name evidence="3" type="ORF">MM415B02958_0014</name>
</gene>
<keyword evidence="1" id="KW-0175">Coiled coil</keyword>
<reference evidence="3" key="1">
    <citation type="submission" date="2020-03" db="EMBL/GenBank/DDBJ databases">
        <title>The deep terrestrial virosphere.</title>
        <authorList>
            <person name="Holmfeldt K."/>
            <person name="Nilsson E."/>
            <person name="Simone D."/>
            <person name="Lopez-Fernandez M."/>
            <person name="Wu X."/>
            <person name="de Brujin I."/>
            <person name="Lundin D."/>
            <person name="Andersson A."/>
            <person name="Bertilsson S."/>
            <person name="Dopson M."/>
        </authorList>
    </citation>
    <scope>NUCLEOTIDE SEQUENCE</scope>
    <source>
        <strain evidence="2">MM415A01711</strain>
        <strain evidence="3">MM415B02958</strain>
    </source>
</reference>
<evidence type="ECO:0000313" key="2">
    <source>
        <dbReference type="EMBL" id="QJA75764.1"/>
    </source>
</evidence>
<protein>
    <submittedName>
        <fullName evidence="3">Uncharacterized protein</fullName>
    </submittedName>
</protein>
<accession>A0A6M3KZB8</accession>